<protein>
    <submittedName>
        <fullName evidence="1">Uncharacterized protein</fullName>
    </submittedName>
</protein>
<reference evidence="1" key="2">
    <citation type="journal article" date="2024" name="Plant">
        <title>Genomic evolution and insights into agronomic trait innovations of Sesamum species.</title>
        <authorList>
            <person name="Miao H."/>
            <person name="Wang L."/>
            <person name="Qu L."/>
            <person name="Liu H."/>
            <person name="Sun Y."/>
            <person name="Le M."/>
            <person name="Wang Q."/>
            <person name="Wei S."/>
            <person name="Zheng Y."/>
            <person name="Lin W."/>
            <person name="Duan Y."/>
            <person name="Cao H."/>
            <person name="Xiong S."/>
            <person name="Wang X."/>
            <person name="Wei L."/>
            <person name="Li C."/>
            <person name="Ma Q."/>
            <person name="Ju M."/>
            <person name="Zhao R."/>
            <person name="Li G."/>
            <person name="Mu C."/>
            <person name="Tian Q."/>
            <person name="Mei H."/>
            <person name="Zhang T."/>
            <person name="Gao T."/>
            <person name="Zhang H."/>
        </authorList>
    </citation>
    <scope>NUCLEOTIDE SEQUENCE</scope>
    <source>
        <strain evidence="1">KEN1</strain>
    </source>
</reference>
<name>A0AAW2W185_9LAMI</name>
<gene>
    <name evidence="1" type="ORF">Slati_2739800</name>
</gene>
<proteinExistence type="predicted"/>
<reference evidence="1" key="1">
    <citation type="submission" date="2020-06" db="EMBL/GenBank/DDBJ databases">
        <authorList>
            <person name="Li T."/>
            <person name="Hu X."/>
            <person name="Zhang T."/>
            <person name="Song X."/>
            <person name="Zhang H."/>
            <person name="Dai N."/>
            <person name="Sheng W."/>
            <person name="Hou X."/>
            <person name="Wei L."/>
        </authorList>
    </citation>
    <scope>NUCLEOTIDE SEQUENCE</scope>
    <source>
        <strain evidence="1">KEN1</strain>
        <tissue evidence="1">Leaf</tissue>
    </source>
</reference>
<dbReference type="AlphaFoldDB" id="A0AAW2W185"/>
<evidence type="ECO:0000313" key="1">
    <source>
        <dbReference type="EMBL" id="KAL0434055.1"/>
    </source>
</evidence>
<dbReference type="EMBL" id="JACGWN010000009">
    <property type="protein sequence ID" value="KAL0434055.1"/>
    <property type="molecule type" value="Genomic_DNA"/>
</dbReference>
<accession>A0AAW2W185</accession>
<sequence>MKATNNKDSTSSRRMVPLTSEDVPLMLTTCVQGPTSAASSLFYSNVPNNLIFNVQDVLLEERERASPSENKPCSQADTLLKKSCPGGHLHQKDVPLKKQKPVETGGNQTLQVATWTSLTPAGGGSALPPPRAISLVADPPRRSTSSDTSMDELSPALMGAIQRIVSAVIREQLAVLTPARTTTPSDEDVPEEVAEEGAPVHMLPITERQGPLLVASQEVPPQWLARFECLQKGLQDVQY</sequence>
<comment type="caution">
    <text evidence="1">The sequence shown here is derived from an EMBL/GenBank/DDBJ whole genome shotgun (WGS) entry which is preliminary data.</text>
</comment>
<organism evidence="1">
    <name type="scientific">Sesamum latifolium</name>
    <dbReference type="NCBI Taxonomy" id="2727402"/>
    <lineage>
        <taxon>Eukaryota</taxon>
        <taxon>Viridiplantae</taxon>
        <taxon>Streptophyta</taxon>
        <taxon>Embryophyta</taxon>
        <taxon>Tracheophyta</taxon>
        <taxon>Spermatophyta</taxon>
        <taxon>Magnoliopsida</taxon>
        <taxon>eudicotyledons</taxon>
        <taxon>Gunneridae</taxon>
        <taxon>Pentapetalae</taxon>
        <taxon>asterids</taxon>
        <taxon>lamiids</taxon>
        <taxon>Lamiales</taxon>
        <taxon>Pedaliaceae</taxon>
        <taxon>Sesamum</taxon>
    </lineage>
</organism>